<dbReference type="OrthoDB" id="3389160at2"/>
<dbReference type="Gene3D" id="3.40.630.30">
    <property type="match status" value="1"/>
</dbReference>
<organism evidence="4 5">
    <name type="scientific">Pseudomonas oryzihabitans</name>
    <dbReference type="NCBI Taxonomy" id="47885"/>
    <lineage>
        <taxon>Bacteria</taxon>
        <taxon>Pseudomonadati</taxon>
        <taxon>Pseudomonadota</taxon>
        <taxon>Gammaproteobacteria</taxon>
        <taxon>Pseudomonadales</taxon>
        <taxon>Pseudomonadaceae</taxon>
        <taxon>Pseudomonas</taxon>
    </lineage>
</organism>
<dbReference type="InterPro" id="IPR050832">
    <property type="entry name" value="Bact_Acetyltransf"/>
</dbReference>
<feature type="domain" description="N-acetyltransferase" evidence="3">
    <location>
        <begin position="5"/>
        <end position="178"/>
    </location>
</feature>
<dbReference type="Pfam" id="PF00583">
    <property type="entry name" value="Acetyltransf_1"/>
    <property type="match status" value="1"/>
</dbReference>
<proteinExistence type="predicted"/>
<accession>A0A0U4WR41</accession>
<dbReference type="SUPFAM" id="SSF55729">
    <property type="entry name" value="Acyl-CoA N-acyltransferases (Nat)"/>
    <property type="match status" value="1"/>
</dbReference>
<dbReference type="AlphaFoldDB" id="A0A0U4WR41"/>
<reference evidence="4 5" key="1">
    <citation type="submission" date="2016-01" db="EMBL/GenBank/DDBJ databases">
        <title>Annotation of Pseudomonas oryzihabitans USDA-ARS-USMARC-56511.</title>
        <authorList>
            <person name="Harhay G.P."/>
            <person name="Harhay D.M."/>
            <person name="Smith T.P.L."/>
            <person name="Bono J.L."/>
            <person name="Heaton M.P."/>
            <person name="Clawson M.L."/>
            <person name="Chitko-Mckown C.G."/>
            <person name="Capik S.F."/>
            <person name="DeDonder K.D."/>
            <person name="Apley M.D."/>
            <person name="Lubbers B.V."/>
            <person name="White B.J."/>
            <person name="Larson R.L."/>
        </authorList>
    </citation>
    <scope>NUCLEOTIDE SEQUENCE [LARGE SCALE GENOMIC DNA]</scope>
    <source>
        <strain evidence="4 5">USDA-ARS-USMARC-56511</strain>
    </source>
</reference>
<dbReference type="PROSITE" id="PS51186">
    <property type="entry name" value="GNAT"/>
    <property type="match status" value="1"/>
</dbReference>
<dbReference type="InterPro" id="IPR016181">
    <property type="entry name" value="Acyl_CoA_acyltransferase"/>
</dbReference>
<dbReference type="InterPro" id="IPR000182">
    <property type="entry name" value="GNAT_dom"/>
</dbReference>
<evidence type="ECO:0000256" key="2">
    <source>
        <dbReference type="ARBA" id="ARBA00023315"/>
    </source>
</evidence>
<keyword evidence="2" id="KW-0012">Acyltransferase</keyword>
<dbReference type="RefSeq" id="WP_059315369.1">
    <property type="nucleotide sequence ID" value="NZ_CP013987.1"/>
</dbReference>
<evidence type="ECO:0000313" key="5">
    <source>
        <dbReference type="Proteomes" id="UP000064137"/>
    </source>
</evidence>
<evidence type="ECO:0000313" key="4">
    <source>
        <dbReference type="EMBL" id="ALZ85203.1"/>
    </source>
</evidence>
<evidence type="ECO:0000256" key="1">
    <source>
        <dbReference type="ARBA" id="ARBA00022679"/>
    </source>
</evidence>
<dbReference type="PANTHER" id="PTHR43877">
    <property type="entry name" value="AMINOALKYLPHOSPHONATE N-ACETYLTRANSFERASE-RELATED-RELATED"/>
    <property type="match status" value="1"/>
</dbReference>
<dbReference type="GO" id="GO:0016747">
    <property type="term" value="F:acyltransferase activity, transferring groups other than amino-acyl groups"/>
    <property type="evidence" value="ECO:0007669"/>
    <property type="project" value="InterPro"/>
</dbReference>
<keyword evidence="1 4" id="KW-0808">Transferase</keyword>
<dbReference type="KEGG" id="por:APT59_13745"/>
<sequence>MTTACRIERLEVADLKAHLDEFQQLLAACVLEGASIGFILPLTDAVNHRFWTEGVAPGLARGDRLLFAALQAGRVVGSVQLVLDTPANQPHRAEVVKLLVHPAYRRQGLARRLMQAVEAAAQAQRRELLTLDTRSDDHAEPLYLSLGYQVVGRIPGYALDARQPERRDSTTLMYKTLSARPAKLGAPR</sequence>
<name>A0A0U4WR41_9PSED</name>
<dbReference type="EMBL" id="CP013987">
    <property type="protein sequence ID" value="ALZ85203.1"/>
    <property type="molecule type" value="Genomic_DNA"/>
</dbReference>
<protein>
    <submittedName>
        <fullName evidence="4">Acetyltransferase</fullName>
    </submittedName>
</protein>
<gene>
    <name evidence="4" type="ORF">APT59_13745</name>
</gene>
<dbReference type="PANTHER" id="PTHR43877:SF2">
    <property type="entry name" value="AMINOALKYLPHOSPHONATE N-ACETYLTRANSFERASE-RELATED"/>
    <property type="match status" value="1"/>
</dbReference>
<dbReference type="Proteomes" id="UP000064137">
    <property type="component" value="Chromosome"/>
</dbReference>
<dbReference type="CDD" id="cd04301">
    <property type="entry name" value="NAT_SF"/>
    <property type="match status" value="1"/>
</dbReference>
<evidence type="ECO:0000259" key="3">
    <source>
        <dbReference type="PROSITE" id="PS51186"/>
    </source>
</evidence>